<dbReference type="Gramene" id="CMT086CT">
    <property type="protein sequence ID" value="CMT086CT"/>
    <property type="gene ID" value="CMT086C"/>
</dbReference>
<dbReference type="PANTHER" id="PTHR10885:SF20">
    <property type="entry name" value="NUDIX HYDROLASE DOMAIN-CONTAINING PROTEIN"/>
    <property type="match status" value="1"/>
</dbReference>
<dbReference type="EMBL" id="AP006502">
    <property type="protein sequence ID" value="BAM83104.1"/>
    <property type="molecule type" value="Genomic_DNA"/>
</dbReference>
<evidence type="ECO:0000313" key="2">
    <source>
        <dbReference type="EMBL" id="BAM83104.1"/>
    </source>
</evidence>
<accession>M1VCA6</accession>
<dbReference type="STRING" id="280699.M1VCA6"/>
<proteinExistence type="predicted"/>
<dbReference type="GeneID" id="16997986"/>
<keyword evidence="3" id="KW-1185">Reference proteome</keyword>
<dbReference type="PANTHER" id="PTHR10885">
    <property type="entry name" value="ISOPENTENYL-DIPHOSPHATE DELTA-ISOMERASE"/>
    <property type="match status" value="1"/>
</dbReference>
<dbReference type="OrthoDB" id="510307at2759"/>
<protein>
    <submittedName>
        <fullName evidence="2">Probable isopentenyl diphosphate isomerase</fullName>
    </submittedName>
</protein>
<dbReference type="AlphaFoldDB" id="M1VCA6"/>
<dbReference type="GO" id="GO:0004452">
    <property type="term" value="F:isopentenyl-diphosphate delta-isomerase activity"/>
    <property type="evidence" value="ECO:0007669"/>
    <property type="project" value="TreeGrafter"/>
</dbReference>
<dbReference type="CDD" id="cd04692">
    <property type="entry name" value="NUDIX_Hydrolase"/>
    <property type="match status" value="1"/>
</dbReference>
<dbReference type="Proteomes" id="UP000007014">
    <property type="component" value="Chromosome 20"/>
</dbReference>
<dbReference type="KEGG" id="cme:CYME_CMT086C"/>
<dbReference type="GO" id="GO:0009240">
    <property type="term" value="P:isopentenyl diphosphate biosynthetic process"/>
    <property type="evidence" value="ECO:0007669"/>
    <property type="project" value="TreeGrafter"/>
</dbReference>
<dbReference type="PROSITE" id="PS51462">
    <property type="entry name" value="NUDIX"/>
    <property type="match status" value="1"/>
</dbReference>
<dbReference type="RefSeq" id="XP_005539140.1">
    <property type="nucleotide sequence ID" value="XM_005539083.1"/>
</dbReference>
<dbReference type="InterPro" id="IPR000086">
    <property type="entry name" value="NUDIX_hydrolase_dom"/>
</dbReference>
<name>M1VCA6_CYAM1</name>
<dbReference type="Pfam" id="PF00293">
    <property type="entry name" value="NUDIX"/>
    <property type="match status" value="1"/>
</dbReference>
<evidence type="ECO:0000259" key="1">
    <source>
        <dbReference type="PROSITE" id="PS51462"/>
    </source>
</evidence>
<reference evidence="2 3" key="2">
    <citation type="journal article" date="2007" name="BMC Biol.">
        <title>A 100%-complete sequence reveals unusually simple genomic features in the hot-spring red alga Cyanidioschyzon merolae.</title>
        <authorList>
            <person name="Nozaki H."/>
            <person name="Takano H."/>
            <person name="Misumi O."/>
            <person name="Terasawa K."/>
            <person name="Matsuzaki M."/>
            <person name="Maruyama S."/>
            <person name="Nishida K."/>
            <person name="Yagisawa F."/>
            <person name="Yoshida Y."/>
            <person name="Fujiwara T."/>
            <person name="Takio S."/>
            <person name="Tamura K."/>
            <person name="Chung S.J."/>
            <person name="Nakamura S."/>
            <person name="Kuroiwa H."/>
            <person name="Tanaka K."/>
            <person name="Sato N."/>
            <person name="Kuroiwa T."/>
        </authorList>
    </citation>
    <scope>NUCLEOTIDE SEQUENCE [LARGE SCALE GENOMIC DNA]</scope>
    <source>
        <strain evidence="2 3">10D</strain>
    </source>
</reference>
<dbReference type="HOGENOM" id="CLU_060552_1_0_1"/>
<dbReference type="OMA" id="HIVIHAW"/>
<gene>
    <name evidence="2" type="ORF">CYME_CMT086C</name>
</gene>
<reference evidence="2 3" key="1">
    <citation type="journal article" date="2004" name="Nature">
        <title>Genome sequence of the ultrasmall unicellular red alga Cyanidioschyzon merolae 10D.</title>
        <authorList>
            <person name="Matsuzaki M."/>
            <person name="Misumi O."/>
            <person name="Shin-i T."/>
            <person name="Maruyama S."/>
            <person name="Takahara M."/>
            <person name="Miyagishima S."/>
            <person name="Mori T."/>
            <person name="Nishida K."/>
            <person name="Yagisawa F."/>
            <person name="Nishida K."/>
            <person name="Yoshida Y."/>
            <person name="Nishimura Y."/>
            <person name="Nakao S."/>
            <person name="Kobayashi T."/>
            <person name="Momoyama Y."/>
            <person name="Higashiyama T."/>
            <person name="Minoda A."/>
            <person name="Sano M."/>
            <person name="Nomoto H."/>
            <person name="Oishi K."/>
            <person name="Hayashi H."/>
            <person name="Ohta F."/>
            <person name="Nishizaka S."/>
            <person name="Haga S."/>
            <person name="Miura S."/>
            <person name="Morishita T."/>
            <person name="Kabeya Y."/>
            <person name="Terasawa K."/>
            <person name="Suzuki Y."/>
            <person name="Ishii Y."/>
            <person name="Asakawa S."/>
            <person name="Takano H."/>
            <person name="Ohta N."/>
            <person name="Kuroiwa H."/>
            <person name="Tanaka K."/>
            <person name="Shimizu N."/>
            <person name="Sugano S."/>
            <person name="Sato N."/>
            <person name="Nozaki H."/>
            <person name="Ogasawara N."/>
            <person name="Kohara Y."/>
            <person name="Kuroiwa T."/>
        </authorList>
    </citation>
    <scope>NUCLEOTIDE SEQUENCE [LARGE SCALE GENOMIC DNA]</scope>
    <source>
        <strain evidence="2 3">10D</strain>
    </source>
</reference>
<evidence type="ECO:0000313" key="3">
    <source>
        <dbReference type="Proteomes" id="UP000007014"/>
    </source>
</evidence>
<feature type="domain" description="Nudix hydrolase" evidence="1">
    <location>
        <begin position="42"/>
        <end position="206"/>
    </location>
</feature>
<dbReference type="InterPro" id="IPR015797">
    <property type="entry name" value="NUDIX_hydrolase-like_dom_sf"/>
</dbReference>
<sequence>MTANLAATDDWGELLDVLDPGDPTGSRVIARYDRLRVHREGLLHRSVHVCVVRSVPDWPAQVHGLRNTNYKLLLQRRSESKAIAPGCWDLSCAEHLRAGESFEGAAVRGLQEELGLALAPDQQTTPIHALDDGEPALQLYDYPSVGLTDYEWNRIYVVFVTDQADEALAKLKLDSAEVAQVRWITRESLQMELAENPSHFTPWFRDQARKHLLPSAYN</sequence>
<organism evidence="2 3">
    <name type="scientific">Cyanidioschyzon merolae (strain NIES-3377 / 10D)</name>
    <name type="common">Unicellular red alga</name>
    <dbReference type="NCBI Taxonomy" id="280699"/>
    <lineage>
        <taxon>Eukaryota</taxon>
        <taxon>Rhodophyta</taxon>
        <taxon>Bangiophyceae</taxon>
        <taxon>Cyanidiales</taxon>
        <taxon>Cyanidiaceae</taxon>
        <taxon>Cyanidioschyzon</taxon>
    </lineage>
</organism>
<dbReference type="eggNOG" id="ENOG502S9DS">
    <property type="taxonomic scope" value="Eukaryota"/>
</dbReference>
<dbReference type="GO" id="GO:0005737">
    <property type="term" value="C:cytoplasm"/>
    <property type="evidence" value="ECO:0007669"/>
    <property type="project" value="TreeGrafter"/>
</dbReference>
<dbReference type="Gene3D" id="3.90.79.10">
    <property type="entry name" value="Nucleoside Triphosphate Pyrophosphohydrolase"/>
    <property type="match status" value="1"/>
</dbReference>
<keyword evidence="2" id="KW-0413">Isomerase</keyword>
<dbReference type="SUPFAM" id="SSF55811">
    <property type="entry name" value="Nudix"/>
    <property type="match status" value="1"/>
</dbReference>